<dbReference type="FunCoup" id="A0A7I4DGF2">
    <property type="interactions" value="118"/>
</dbReference>
<dbReference type="PANTHER" id="PTHR43768:SF3">
    <property type="entry name" value="TREHALOSE 6-PHOSPHATE PHOSPHATASE"/>
    <property type="match status" value="1"/>
</dbReference>
<dbReference type="EMBL" id="ABEU02000004">
    <property type="status" value="NOT_ANNOTATED_CDS"/>
    <property type="molecule type" value="Genomic_DNA"/>
</dbReference>
<dbReference type="GO" id="GO:0005992">
    <property type="term" value="P:trehalose biosynthetic process"/>
    <property type="evidence" value="ECO:0000318"/>
    <property type="project" value="GO_Central"/>
</dbReference>
<dbReference type="EnsemblPlants" id="Pp3c4_11080V3.2">
    <property type="protein sequence ID" value="Pp3c4_11080V3.2"/>
    <property type="gene ID" value="Pp3c4_11080"/>
</dbReference>
<evidence type="ECO:0000313" key="8">
    <source>
        <dbReference type="Proteomes" id="UP000006727"/>
    </source>
</evidence>
<dbReference type="Gramene" id="Pp3c4_11080V3.2">
    <property type="protein sequence ID" value="Pp3c4_11080V3.2"/>
    <property type="gene ID" value="Pp3c4_11080"/>
</dbReference>
<reference evidence="7" key="3">
    <citation type="submission" date="2020-12" db="UniProtKB">
        <authorList>
            <consortium name="EnsemblPlants"/>
        </authorList>
    </citation>
    <scope>IDENTIFICATION</scope>
</reference>
<dbReference type="SUPFAM" id="SSF56784">
    <property type="entry name" value="HAD-like"/>
    <property type="match status" value="1"/>
</dbReference>
<evidence type="ECO:0000256" key="3">
    <source>
        <dbReference type="ARBA" id="ARBA00005199"/>
    </source>
</evidence>
<keyword evidence="5 6" id="KW-0378">Hydrolase</keyword>
<dbReference type="NCBIfam" id="TIGR00685">
    <property type="entry name" value="T6PP"/>
    <property type="match status" value="1"/>
</dbReference>
<dbReference type="FunFam" id="3.40.50.1000:FF:000122">
    <property type="entry name" value="Trehalose 6-phosphate phosphatase"/>
    <property type="match status" value="1"/>
</dbReference>
<comment type="cofactor">
    <cofactor evidence="2 6">
        <name>a divalent metal cation</name>
        <dbReference type="ChEBI" id="CHEBI:60240"/>
    </cofactor>
</comment>
<dbReference type="InterPro" id="IPR044651">
    <property type="entry name" value="OTSB-like"/>
</dbReference>
<comment type="function">
    <text evidence="6">Removes the phosphate from trehalose 6-phosphate to produce free trehalose.</text>
</comment>
<dbReference type="InterPro" id="IPR006379">
    <property type="entry name" value="HAD-SF_hydro_IIB"/>
</dbReference>
<dbReference type="PANTHER" id="PTHR43768">
    <property type="entry name" value="TREHALOSE 6-PHOSPHATE PHOSPHATASE"/>
    <property type="match status" value="1"/>
</dbReference>
<evidence type="ECO:0000256" key="6">
    <source>
        <dbReference type="RuleBase" id="RU361117"/>
    </source>
</evidence>
<evidence type="ECO:0000313" key="7">
    <source>
        <dbReference type="EnsemblPlants" id="Pp3c4_11080V3.2"/>
    </source>
</evidence>
<reference evidence="7 8" key="2">
    <citation type="journal article" date="2018" name="Plant J.">
        <title>The Physcomitrella patens chromosome-scale assembly reveals moss genome structure and evolution.</title>
        <authorList>
            <person name="Lang D."/>
            <person name="Ullrich K.K."/>
            <person name="Murat F."/>
            <person name="Fuchs J."/>
            <person name="Jenkins J."/>
            <person name="Haas F.B."/>
            <person name="Piednoel M."/>
            <person name="Gundlach H."/>
            <person name="Van Bel M."/>
            <person name="Meyberg R."/>
            <person name="Vives C."/>
            <person name="Morata J."/>
            <person name="Symeonidi A."/>
            <person name="Hiss M."/>
            <person name="Muchero W."/>
            <person name="Kamisugi Y."/>
            <person name="Saleh O."/>
            <person name="Blanc G."/>
            <person name="Decker E.L."/>
            <person name="van Gessel N."/>
            <person name="Grimwood J."/>
            <person name="Hayes R.D."/>
            <person name="Graham S.W."/>
            <person name="Gunter L.E."/>
            <person name="McDaniel S.F."/>
            <person name="Hoernstein S.N.W."/>
            <person name="Larsson A."/>
            <person name="Li F.W."/>
            <person name="Perroud P.F."/>
            <person name="Phillips J."/>
            <person name="Ranjan P."/>
            <person name="Rokshar D.S."/>
            <person name="Rothfels C.J."/>
            <person name="Schneider L."/>
            <person name="Shu S."/>
            <person name="Stevenson D.W."/>
            <person name="Thummler F."/>
            <person name="Tillich M."/>
            <person name="Villarreal Aguilar J.C."/>
            <person name="Widiez T."/>
            <person name="Wong G.K."/>
            <person name="Wymore A."/>
            <person name="Zhang Y."/>
            <person name="Zimmer A.D."/>
            <person name="Quatrano R.S."/>
            <person name="Mayer K.F.X."/>
            <person name="Goodstein D."/>
            <person name="Casacuberta J.M."/>
            <person name="Vandepoele K."/>
            <person name="Reski R."/>
            <person name="Cuming A.C."/>
            <person name="Tuskan G.A."/>
            <person name="Maumus F."/>
            <person name="Salse J."/>
            <person name="Schmutz J."/>
            <person name="Rensing S.A."/>
        </authorList>
    </citation>
    <scope>NUCLEOTIDE SEQUENCE [LARGE SCALE GENOMIC DNA]</scope>
    <source>
        <strain evidence="7 8">cv. Gransden 2004</strain>
    </source>
</reference>
<dbReference type="AlphaFoldDB" id="A0A7I4DGF2"/>
<dbReference type="UniPathway" id="UPA00299"/>
<evidence type="ECO:0000256" key="4">
    <source>
        <dbReference type="ARBA" id="ARBA00008770"/>
    </source>
</evidence>
<dbReference type="InterPro" id="IPR003337">
    <property type="entry name" value="Trehalose_PPase"/>
</dbReference>
<evidence type="ECO:0000256" key="5">
    <source>
        <dbReference type="ARBA" id="ARBA00022801"/>
    </source>
</evidence>
<dbReference type="EC" id="3.1.3.12" evidence="6"/>
<dbReference type="CDD" id="cd01627">
    <property type="entry name" value="HAD_TPP"/>
    <property type="match status" value="1"/>
</dbReference>
<accession>A0A7I4DGF2</accession>
<keyword evidence="8" id="KW-1185">Reference proteome</keyword>
<comment type="similarity">
    <text evidence="4 6">Belongs to the trehalose phosphatase family.</text>
</comment>
<dbReference type="Gramene" id="Pp3c4_11080V3.3">
    <property type="protein sequence ID" value="Pp3c4_11080V3.3"/>
    <property type="gene ID" value="Pp3c4_11080"/>
</dbReference>
<protein>
    <recommendedName>
        <fullName evidence="6">Trehalose 6-phosphate phosphatase</fullName>
        <ecNumber evidence="6">3.1.3.12</ecNumber>
    </recommendedName>
</protein>
<dbReference type="GO" id="GO:0004805">
    <property type="term" value="F:trehalose-phosphatase activity"/>
    <property type="evidence" value="ECO:0000318"/>
    <property type="project" value="GO_Central"/>
</dbReference>
<dbReference type="FunFam" id="3.40.50.1000:FF:000073">
    <property type="entry name" value="Trehalose 6-phosphate phosphatase"/>
    <property type="match status" value="1"/>
</dbReference>
<name>A0A7I4DGF2_PHYPA</name>
<dbReference type="NCBIfam" id="TIGR01484">
    <property type="entry name" value="HAD-SF-IIB"/>
    <property type="match status" value="1"/>
</dbReference>
<evidence type="ECO:0000256" key="2">
    <source>
        <dbReference type="ARBA" id="ARBA00001968"/>
    </source>
</evidence>
<dbReference type="InterPro" id="IPR036412">
    <property type="entry name" value="HAD-like_sf"/>
</dbReference>
<dbReference type="EnsemblPlants" id="Pp3c4_11080V3.5">
    <property type="protein sequence ID" value="Pp3c4_11080V3.5"/>
    <property type="gene ID" value="Pp3c4_11080"/>
</dbReference>
<dbReference type="Pfam" id="PF02358">
    <property type="entry name" value="Trehalose_PPase"/>
    <property type="match status" value="1"/>
</dbReference>
<dbReference type="Proteomes" id="UP000006727">
    <property type="component" value="Chromosome 4"/>
</dbReference>
<sequence length="442" mass="49014">MVLKVSEVSGILDRYHGDFESAEGLLRASFPSFGESLVGGMTLRSKRSAVCAESPTSSCGSTLSLSSILSTSPAKASVVSASSVSSKPIPIVAQKKHSTYVEKGQFHTWIGAMRAQSPPHILSLHSDTPDAFDLETAVHKSWLERHPSALSSFHKVIKNAHKKQIVVFLDYDGTLSPIVEDPERAFMSTEMRATVKDLASCFPTAVISGRSRSKVFDFVQLTELYYAGSHGMDIMGPAKSSDGFRVKGTKSRDKRGNDVVKFQPASEYLPVINKVCNALIESTKSIKGASVEHNKFCVTVHFRRVNEEYWEVLAERVQNVLKDYPTLTLTHGRKVLEVRPCISWDKGKAVEFLLKSLGYKDTGDVIPLYIGDDKTDEDAFKMVNRAKHGCSILVSSVPKPSDAKLSLQDPSEVMEFLRRLVRWKKWGLESRNSIQMGVYDFK</sequence>
<proteinExistence type="inferred from homology"/>
<dbReference type="InParanoid" id="A0A7I4DGF2"/>
<dbReference type="EnsemblPlants" id="Pp3c4_11080V3.3">
    <property type="protein sequence ID" value="Pp3c4_11080V3.3"/>
    <property type="gene ID" value="Pp3c4_11080"/>
</dbReference>
<dbReference type="FunFam" id="3.30.70.1020:FF:000004">
    <property type="entry name" value="Trehalose 6-phosphate phosphatase"/>
    <property type="match status" value="1"/>
</dbReference>
<comment type="catalytic activity">
    <reaction evidence="1 6">
        <text>alpha,alpha-trehalose 6-phosphate + H2O = alpha,alpha-trehalose + phosphate</text>
        <dbReference type="Rhea" id="RHEA:23420"/>
        <dbReference type="ChEBI" id="CHEBI:15377"/>
        <dbReference type="ChEBI" id="CHEBI:16551"/>
        <dbReference type="ChEBI" id="CHEBI:43474"/>
        <dbReference type="ChEBI" id="CHEBI:58429"/>
        <dbReference type="EC" id="3.1.3.12"/>
    </reaction>
</comment>
<dbReference type="Gramene" id="Pp3c4_11080V3.5">
    <property type="protein sequence ID" value="Pp3c4_11080V3.5"/>
    <property type="gene ID" value="Pp3c4_11080"/>
</dbReference>
<organism evidence="7 8">
    <name type="scientific">Physcomitrium patens</name>
    <name type="common">Spreading-leaved earth moss</name>
    <name type="synonym">Physcomitrella patens</name>
    <dbReference type="NCBI Taxonomy" id="3218"/>
    <lineage>
        <taxon>Eukaryota</taxon>
        <taxon>Viridiplantae</taxon>
        <taxon>Streptophyta</taxon>
        <taxon>Embryophyta</taxon>
        <taxon>Bryophyta</taxon>
        <taxon>Bryophytina</taxon>
        <taxon>Bryopsida</taxon>
        <taxon>Funariidae</taxon>
        <taxon>Funariales</taxon>
        <taxon>Funariaceae</taxon>
        <taxon>Physcomitrium</taxon>
    </lineage>
</organism>
<comment type="pathway">
    <text evidence="3 6">Glycan biosynthesis; trehalose biosynthesis.</text>
</comment>
<dbReference type="InterPro" id="IPR023214">
    <property type="entry name" value="HAD_sf"/>
</dbReference>
<reference evidence="7 8" key="1">
    <citation type="journal article" date="2008" name="Science">
        <title>The Physcomitrella genome reveals evolutionary insights into the conquest of land by plants.</title>
        <authorList>
            <person name="Rensing S."/>
            <person name="Lang D."/>
            <person name="Zimmer A."/>
            <person name="Terry A."/>
            <person name="Salamov A."/>
            <person name="Shapiro H."/>
            <person name="Nishiyama T."/>
            <person name="Perroud P.-F."/>
            <person name="Lindquist E."/>
            <person name="Kamisugi Y."/>
            <person name="Tanahashi T."/>
            <person name="Sakakibara K."/>
            <person name="Fujita T."/>
            <person name="Oishi K."/>
            <person name="Shin-I T."/>
            <person name="Kuroki Y."/>
            <person name="Toyoda A."/>
            <person name="Suzuki Y."/>
            <person name="Hashimoto A."/>
            <person name="Yamaguchi K."/>
            <person name="Sugano A."/>
            <person name="Kohara Y."/>
            <person name="Fujiyama A."/>
            <person name="Anterola A."/>
            <person name="Aoki S."/>
            <person name="Ashton N."/>
            <person name="Barbazuk W.B."/>
            <person name="Barker E."/>
            <person name="Bennetzen J."/>
            <person name="Bezanilla M."/>
            <person name="Blankenship R."/>
            <person name="Cho S.H."/>
            <person name="Dutcher S."/>
            <person name="Estelle M."/>
            <person name="Fawcett J.A."/>
            <person name="Gundlach H."/>
            <person name="Hanada K."/>
            <person name="Heyl A."/>
            <person name="Hicks K.A."/>
            <person name="Hugh J."/>
            <person name="Lohr M."/>
            <person name="Mayer K."/>
            <person name="Melkozernov A."/>
            <person name="Murata T."/>
            <person name="Nelson D."/>
            <person name="Pils B."/>
            <person name="Prigge M."/>
            <person name="Reiss B."/>
            <person name="Renner T."/>
            <person name="Rombauts S."/>
            <person name="Rushton P."/>
            <person name="Sanderfoot A."/>
            <person name="Schween G."/>
            <person name="Shiu S.-H."/>
            <person name="Stueber K."/>
            <person name="Theodoulou F.L."/>
            <person name="Tu H."/>
            <person name="Van de Peer Y."/>
            <person name="Verrier P.J."/>
            <person name="Waters E."/>
            <person name="Wood A."/>
            <person name="Yang L."/>
            <person name="Cove D."/>
            <person name="Cuming A."/>
            <person name="Hasebe M."/>
            <person name="Lucas S."/>
            <person name="Mishler D.B."/>
            <person name="Reski R."/>
            <person name="Grigoriev I."/>
            <person name="Quatrano R.S."/>
            <person name="Boore J.L."/>
        </authorList>
    </citation>
    <scope>NUCLEOTIDE SEQUENCE [LARGE SCALE GENOMIC DNA]</scope>
    <source>
        <strain evidence="7 8">cv. Gransden 2004</strain>
    </source>
</reference>
<evidence type="ECO:0000256" key="1">
    <source>
        <dbReference type="ARBA" id="ARBA00000500"/>
    </source>
</evidence>
<dbReference type="Gene3D" id="3.40.50.1000">
    <property type="entry name" value="HAD superfamily/HAD-like"/>
    <property type="match status" value="2"/>
</dbReference>